<dbReference type="EMBL" id="AWUE01023279">
    <property type="protein sequence ID" value="OMO54308.1"/>
    <property type="molecule type" value="Genomic_DNA"/>
</dbReference>
<feature type="compositionally biased region" description="Pro residues" evidence="1">
    <location>
        <begin position="268"/>
        <end position="277"/>
    </location>
</feature>
<dbReference type="STRING" id="93759.A0A1R3G891"/>
<dbReference type="Proteomes" id="UP000187203">
    <property type="component" value="Unassembled WGS sequence"/>
</dbReference>
<accession>A0A1R3G891</accession>
<name>A0A1R3G891_9ROSI</name>
<feature type="region of interest" description="Disordered" evidence="1">
    <location>
        <begin position="256"/>
        <end position="283"/>
    </location>
</feature>
<comment type="caution">
    <text evidence="2">The sequence shown here is derived from an EMBL/GenBank/DDBJ whole genome shotgun (WGS) entry which is preliminary data.</text>
</comment>
<proteinExistence type="predicted"/>
<dbReference type="AlphaFoldDB" id="A0A1R3G891"/>
<evidence type="ECO:0000313" key="2">
    <source>
        <dbReference type="EMBL" id="OMO54308.1"/>
    </source>
</evidence>
<gene>
    <name evidence="2" type="ORF">COLO4_36529</name>
</gene>
<organism evidence="2 3">
    <name type="scientific">Corchorus olitorius</name>
    <dbReference type="NCBI Taxonomy" id="93759"/>
    <lineage>
        <taxon>Eukaryota</taxon>
        <taxon>Viridiplantae</taxon>
        <taxon>Streptophyta</taxon>
        <taxon>Embryophyta</taxon>
        <taxon>Tracheophyta</taxon>
        <taxon>Spermatophyta</taxon>
        <taxon>Magnoliopsida</taxon>
        <taxon>eudicotyledons</taxon>
        <taxon>Gunneridae</taxon>
        <taxon>Pentapetalae</taxon>
        <taxon>rosids</taxon>
        <taxon>malvids</taxon>
        <taxon>Malvales</taxon>
        <taxon>Malvaceae</taxon>
        <taxon>Grewioideae</taxon>
        <taxon>Apeibeae</taxon>
        <taxon>Corchorus</taxon>
    </lineage>
</organism>
<evidence type="ECO:0000313" key="3">
    <source>
        <dbReference type="Proteomes" id="UP000187203"/>
    </source>
</evidence>
<sequence length="335" mass="37789">MAPKIDRSDTSITETLHGLTETFNTQFQELRASQIELKQSMDTKLDLAIADFNKKLAIRESPSSSSLPSNNYDGVLGTFPRLAAQNTTDPLFKPKPPKFFLSSFDGSNESFARALEIRFGPPKFLNPQAALFKLRQAETVTQFRRDYEEVITFKPIILAHAFELAKHIESKFLGNRQPPPRAPPRVFQTTAQKPIPPTSYPIRRLSPTEMQARRSKGLCFNCDEQFQPWHRCKTTPFLLLQTEDDTPKALMSLEASETSNYPAHSSLPLPPPPPLPLEPSKENPDFQVSLHALHGTAYHSCLKLKGLIHGHPFTILIDSRSTHNLVQPYVVWHLG</sequence>
<reference evidence="3" key="1">
    <citation type="submission" date="2013-09" db="EMBL/GenBank/DDBJ databases">
        <title>Corchorus olitorius genome sequencing.</title>
        <authorList>
            <person name="Alam M."/>
            <person name="Haque M.S."/>
            <person name="Islam M.S."/>
            <person name="Emdad E.M."/>
            <person name="Islam M.M."/>
            <person name="Ahmed B."/>
            <person name="Halim A."/>
            <person name="Hossen Q.M.M."/>
            <person name="Hossain M.Z."/>
            <person name="Ahmed R."/>
            <person name="Khan M.M."/>
            <person name="Islam R."/>
            <person name="Rashid M.M."/>
            <person name="Khan S.A."/>
            <person name="Rahman M.S."/>
            <person name="Alam M."/>
            <person name="Yahiya A.S."/>
            <person name="Khan M.S."/>
            <person name="Azam M.S."/>
            <person name="Haque T."/>
            <person name="Lashkar M.Z.H."/>
            <person name="Akhand A.I."/>
            <person name="Morshed G."/>
            <person name="Roy S."/>
            <person name="Uddin K.S."/>
            <person name="Rabeya T."/>
            <person name="Hossain A.S."/>
            <person name="Chowdhury A."/>
            <person name="Snigdha A.R."/>
            <person name="Mortoza M.S."/>
            <person name="Matin S.A."/>
            <person name="Hoque S.M.E."/>
            <person name="Islam M.K."/>
            <person name="Roy D.K."/>
            <person name="Haider R."/>
            <person name="Moosa M.M."/>
            <person name="Elias S.M."/>
            <person name="Hasan A.M."/>
            <person name="Jahan S."/>
            <person name="Shafiuddin M."/>
            <person name="Mahmood N."/>
            <person name="Shommy N.S."/>
        </authorList>
    </citation>
    <scope>NUCLEOTIDE SEQUENCE [LARGE SCALE GENOMIC DNA]</scope>
    <source>
        <strain evidence="3">cv. O-4</strain>
    </source>
</reference>
<evidence type="ECO:0000256" key="1">
    <source>
        <dbReference type="SAM" id="MobiDB-lite"/>
    </source>
</evidence>
<evidence type="ECO:0008006" key="4">
    <source>
        <dbReference type="Google" id="ProtNLM"/>
    </source>
</evidence>
<keyword evidence="3" id="KW-1185">Reference proteome</keyword>
<protein>
    <recommendedName>
        <fullName evidence="4">Retrotransposon gag protein</fullName>
    </recommendedName>
</protein>
<dbReference type="OrthoDB" id="1746660at2759"/>